<comment type="caution">
    <text evidence="1">The sequence shown here is derived from an EMBL/GenBank/DDBJ whole genome shotgun (WGS) entry which is preliminary data.</text>
</comment>
<reference evidence="1" key="1">
    <citation type="journal article" date="2014" name="Front. Microbiol.">
        <title>High frequency of phylogenetically diverse reductive dehalogenase-homologous genes in deep subseafloor sedimentary metagenomes.</title>
        <authorList>
            <person name="Kawai M."/>
            <person name="Futagami T."/>
            <person name="Toyoda A."/>
            <person name="Takaki Y."/>
            <person name="Nishi S."/>
            <person name="Hori S."/>
            <person name="Arai W."/>
            <person name="Tsubouchi T."/>
            <person name="Morono Y."/>
            <person name="Uchiyama I."/>
            <person name="Ito T."/>
            <person name="Fujiyama A."/>
            <person name="Inagaki F."/>
            <person name="Takami H."/>
        </authorList>
    </citation>
    <scope>NUCLEOTIDE SEQUENCE</scope>
    <source>
        <strain evidence="1">Expedition CK06-06</strain>
    </source>
</reference>
<dbReference type="InterPro" id="IPR032466">
    <property type="entry name" value="Metal_Hydrolase"/>
</dbReference>
<proteinExistence type="predicted"/>
<protein>
    <submittedName>
        <fullName evidence="1">Uncharacterized protein</fullName>
    </submittedName>
</protein>
<feature type="non-terminal residue" evidence="1">
    <location>
        <position position="1"/>
    </location>
</feature>
<dbReference type="Gene3D" id="3.20.20.140">
    <property type="entry name" value="Metal-dependent hydrolases"/>
    <property type="match status" value="1"/>
</dbReference>
<gene>
    <name evidence="1" type="ORF">S03H2_44799</name>
</gene>
<feature type="non-terminal residue" evidence="1">
    <location>
        <position position="268"/>
    </location>
</feature>
<evidence type="ECO:0000313" key="1">
    <source>
        <dbReference type="EMBL" id="GAH65936.1"/>
    </source>
</evidence>
<dbReference type="SUPFAM" id="SSF51556">
    <property type="entry name" value="Metallo-dependent hydrolases"/>
    <property type="match status" value="1"/>
</dbReference>
<accession>X1H6X0</accession>
<dbReference type="AlphaFoldDB" id="X1H6X0"/>
<name>X1H6X0_9ZZZZ</name>
<organism evidence="1">
    <name type="scientific">marine sediment metagenome</name>
    <dbReference type="NCBI Taxonomy" id="412755"/>
    <lineage>
        <taxon>unclassified sequences</taxon>
        <taxon>metagenomes</taxon>
        <taxon>ecological metagenomes</taxon>
    </lineage>
</organism>
<sequence length="268" mass="30230">ALIEAARARGLKITADQYPYRYHSNNPYASLVPAEAWAGSDNLNFIRGEDITSIFEHLRDSELIALYAKTTLFTPINDHHRRFLDELPRDRLVNIVARQFINARSFYSLQDGRARMFFLQRMKDPETASEIRAAVGKRIEEESGAENIIIAVCVEDELKGKSIAQVAEMKGLSAEDVAIELELMGAKVVPMNMCEEDIEYIMKKDWVGTGSDGVAPFYGIGETHSRSYSTFLHKIKKYSLERKAVSLPHVIRSQTSLPASIMGWDDRG</sequence>
<dbReference type="EMBL" id="BARU01028034">
    <property type="protein sequence ID" value="GAH65936.1"/>
    <property type="molecule type" value="Genomic_DNA"/>
</dbReference>